<keyword evidence="3" id="KW-0812">Transmembrane</keyword>
<evidence type="ECO:0008006" key="6">
    <source>
        <dbReference type="Google" id="ProtNLM"/>
    </source>
</evidence>
<feature type="transmembrane region" description="Helical" evidence="3">
    <location>
        <begin position="45"/>
        <end position="67"/>
    </location>
</feature>
<protein>
    <recommendedName>
        <fullName evidence="6">Bacteriophage tail tape measure N-terminal domain-containing protein</fullName>
    </recommendedName>
</protein>
<reference evidence="5" key="1">
    <citation type="submission" date="2017-09" db="EMBL/GenBank/DDBJ databases">
        <authorList>
            <person name="Cho G.-S."/>
            <person name="Oguntoyinbo F.A."/>
            <person name="Cnockaert M."/>
            <person name="Kabisch J."/>
            <person name="Neve H."/>
            <person name="Bockelmann W."/>
            <person name="Wenning M."/>
            <person name="Franz C.M."/>
            <person name="Vandamme P."/>
        </authorList>
    </citation>
    <scope>NUCLEOTIDE SEQUENCE [LARGE SCALE GENOMIC DNA]</scope>
    <source>
        <strain evidence="5">MBT G8648</strain>
    </source>
</reference>
<evidence type="ECO:0000256" key="1">
    <source>
        <dbReference type="SAM" id="Coils"/>
    </source>
</evidence>
<evidence type="ECO:0000256" key="3">
    <source>
        <dbReference type="SAM" id="Phobius"/>
    </source>
</evidence>
<feature type="coiled-coil region" evidence="1">
    <location>
        <begin position="598"/>
        <end position="658"/>
    </location>
</feature>
<comment type="caution">
    <text evidence="4">The sequence shown here is derived from an EMBL/GenBank/DDBJ whole genome shotgun (WGS) entry which is preliminary data.</text>
</comment>
<feature type="region of interest" description="Disordered" evidence="2">
    <location>
        <begin position="446"/>
        <end position="465"/>
    </location>
</feature>
<feature type="coiled-coil region" evidence="1">
    <location>
        <begin position="337"/>
        <end position="390"/>
    </location>
</feature>
<dbReference type="RefSeq" id="WP_096650074.1">
    <property type="nucleotide sequence ID" value="NZ_NWUX01000001.1"/>
</dbReference>
<keyword evidence="3" id="KW-0472">Membrane</keyword>
<proteinExistence type="predicted"/>
<evidence type="ECO:0000313" key="4">
    <source>
        <dbReference type="EMBL" id="PCF97656.1"/>
    </source>
</evidence>
<sequence>MSARSLGRLTLDMVLQTGNFLGPMEKAQRDTERNMRRMEADAKKAGAGIAALAAGATAAAAGIYAYAKSNMDTIDANAKLARSLEGTIDGLRAVNMAASDSGIDGMEASLNRMNRRLGAVEMSGGPALKTVERLNLNLREMEGMDVDEKLAYIADRLRDSGVSSQEAARHLQQLGFEQRGATELFLKGGDAIRSARQDIEDYGLSVSMMDAAAIEEANDAIARIGLSTEAMGNAVAVKLSPALNDMADSINSVTRAFHAGDYDLQLQLLGGVAVGAAASAAAYVTYSTAVNVATIGTWAFNTAVRANPLGLAVIAIGAATGVMFAFRDELGLTSGALEDAKKEVSELTGSIEGLTQAQLENKKVPLVAGLVDARMEAARLAGEIGKLESQQRSQNIQYQGRPGPATAQLTGAAGGGGLNADLAEQQARAEAFADELQKIDQAMAELGNRRVPSDPPTTDSSAAKAAADIDKQVAALQLQAATLGMAEDELVLYKLAQEGASDSQIKAARGALNAVSAYEASEQSASDYQSLLLELRTTEEQLTDQMYERLAVLDAVNVASDEYAEAAAKIAEAAFVDAPEYGGLDATIGGPFGELDKIDEAEEKLQEWYDTQLEMLEEFRKERADLTSQWDDQERALKEQHENELARIEQARIMAQMAGAESMFGDMADITKQFAGEQSGIYKAMFAAEKAFAVASSIISIQQGIAGAAALPFPANIPAMATVAAATAGLVSNIQGTGLVGMAHDGMDYVPETGTWLLEKGEKVTTAGTSAKLDTTLDNTDAMMARVESQMNRPGDTSGGANVSFHLHEDRSRAGQREVREGPDGEQIINQWVASIFGDGKAHKALTQKYGLKTMAQ</sequence>
<dbReference type="AlphaFoldDB" id="A0A2A4HSA6"/>
<keyword evidence="1" id="KW-0175">Coiled coil</keyword>
<evidence type="ECO:0000313" key="5">
    <source>
        <dbReference type="Proteomes" id="UP000218677"/>
    </source>
</evidence>
<organism evidence="4 5">
    <name type="scientific">Vreelandella nigrificans</name>
    <dbReference type="NCBI Taxonomy" id="2042704"/>
    <lineage>
        <taxon>Bacteria</taxon>
        <taxon>Pseudomonadati</taxon>
        <taxon>Pseudomonadota</taxon>
        <taxon>Gammaproteobacteria</taxon>
        <taxon>Oceanospirillales</taxon>
        <taxon>Halomonadaceae</taxon>
        <taxon>Vreelandella</taxon>
    </lineage>
</organism>
<name>A0A2A4HSA6_9GAMM</name>
<accession>A0A2A4HSA6</accession>
<evidence type="ECO:0000256" key="2">
    <source>
        <dbReference type="SAM" id="MobiDB-lite"/>
    </source>
</evidence>
<dbReference type="OrthoDB" id="6174294at2"/>
<dbReference type="Proteomes" id="UP000218677">
    <property type="component" value="Unassembled WGS sequence"/>
</dbReference>
<keyword evidence="3" id="KW-1133">Transmembrane helix</keyword>
<keyword evidence="5" id="KW-1185">Reference proteome</keyword>
<dbReference type="EMBL" id="NWUX01000001">
    <property type="protein sequence ID" value="PCF97656.1"/>
    <property type="molecule type" value="Genomic_DNA"/>
</dbReference>
<gene>
    <name evidence="4" type="ORF">CPA45_02720</name>
</gene>